<gene>
    <name evidence="2" type="ordered locus">CNE_1c25390</name>
</gene>
<dbReference type="AlphaFoldDB" id="G0ERP4"/>
<dbReference type="EMBL" id="CP002877">
    <property type="protein sequence ID" value="AEI77857.1"/>
    <property type="molecule type" value="Genomic_DNA"/>
</dbReference>
<organism evidence="2 3">
    <name type="scientific">Cupriavidus necator (strain ATCC 43291 / DSM 13513 / CCUG 52238 / LMG 8453 / N-1)</name>
    <name type="common">Ralstonia eutropha</name>
    <dbReference type="NCBI Taxonomy" id="1042878"/>
    <lineage>
        <taxon>Bacteria</taxon>
        <taxon>Pseudomonadati</taxon>
        <taxon>Pseudomonadota</taxon>
        <taxon>Betaproteobacteria</taxon>
        <taxon>Burkholderiales</taxon>
        <taxon>Burkholderiaceae</taxon>
        <taxon>Cupriavidus</taxon>
    </lineage>
</organism>
<name>G0ERP4_CUPNN</name>
<protein>
    <submittedName>
        <fullName evidence="2">Uncharacterized protein</fullName>
    </submittedName>
</protein>
<evidence type="ECO:0000256" key="1">
    <source>
        <dbReference type="SAM" id="MobiDB-lite"/>
    </source>
</evidence>
<dbReference type="HOGENOM" id="CLU_3151875_0_0_4"/>
<accession>G0ERP4</accession>
<proteinExistence type="predicted"/>
<feature type="compositionally biased region" description="Basic and acidic residues" evidence="1">
    <location>
        <begin position="1"/>
        <end position="11"/>
    </location>
</feature>
<dbReference type="Proteomes" id="UP000006798">
    <property type="component" value="Chromosome 1"/>
</dbReference>
<feature type="region of interest" description="Disordered" evidence="1">
    <location>
        <begin position="1"/>
        <end position="22"/>
    </location>
</feature>
<evidence type="ECO:0000313" key="3">
    <source>
        <dbReference type="Proteomes" id="UP000006798"/>
    </source>
</evidence>
<dbReference type="KEGG" id="cnc:CNE_1c25390"/>
<sequence>MKVLGQHDDHHRTIKLPSSSPAHTLSYPEKLRAWQALQAWLSVKQHLA</sequence>
<reference evidence="2 3" key="1">
    <citation type="journal article" date="2011" name="J. Bacteriol.">
        <title>Complete genome sequence of the type strain Cupriavidus necator N-1.</title>
        <authorList>
            <person name="Poehlein A."/>
            <person name="Kusian B."/>
            <person name="Friedrich B."/>
            <person name="Daniel R."/>
            <person name="Bowien B."/>
        </authorList>
    </citation>
    <scope>NUCLEOTIDE SEQUENCE [LARGE SCALE GENOMIC DNA]</scope>
    <source>
        <strain evidence="3">ATCC 43291 / DSM 13513 / CCUG 52238 / LMG 8453 / N-1</strain>
    </source>
</reference>
<evidence type="ECO:0000313" key="2">
    <source>
        <dbReference type="EMBL" id="AEI77857.1"/>
    </source>
</evidence>